<dbReference type="Pfam" id="PF14223">
    <property type="entry name" value="Retrotran_gag_2"/>
    <property type="match status" value="1"/>
</dbReference>
<sequence length="165" mass="19016">MADTMKFTADGVPKNWNGKDWQAYKFAMQMVFREMDLSDAVEGTITRSMLSNADAEAKFDKNQTKIMRLIGMSVPSEILHQIRDRTTGTEMWGALCDLFENKINKTVKAHTIRRLRDELWTMKFTSGGNMNLHMSKMFTPGRLNFAIREVAIVVEIKRTEEMVVE</sequence>
<keyword evidence="2" id="KW-1185">Reference proteome</keyword>
<gene>
    <name evidence="1" type="ORF">P3T76_013669</name>
</gene>
<name>A0AAD9LCQ5_9STRA</name>
<organism evidence="1 2">
    <name type="scientific">Phytophthora citrophthora</name>
    <dbReference type="NCBI Taxonomy" id="4793"/>
    <lineage>
        <taxon>Eukaryota</taxon>
        <taxon>Sar</taxon>
        <taxon>Stramenopiles</taxon>
        <taxon>Oomycota</taxon>
        <taxon>Peronosporomycetes</taxon>
        <taxon>Peronosporales</taxon>
        <taxon>Peronosporaceae</taxon>
        <taxon>Phytophthora</taxon>
    </lineage>
</organism>
<dbReference type="EMBL" id="JASMQC010000037">
    <property type="protein sequence ID" value="KAK1930712.1"/>
    <property type="molecule type" value="Genomic_DNA"/>
</dbReference>
<comment type="caution">
    <text evidence="1">The sequence shown here is derived from an EMBL/GenBank/DDBJ whole genome shotgun (WGS) entry which is preliminary data.</text>
</comment>
<reference evidence="1" key="1">
    <citation type="submission" date="2023-08" db="EMBL/GenBank/DDBJ databases">
        <title>Reference Genome Resource for the Citrus Pathogen Phytophthora citrophthora.</title>
        <authorList>
            <person name="Moller H."/>
            <person name="Coetzee B."/>
            <person name="Rose L.J."/>
            <person name="Van Niekerk J.M."/>
        </authorList>
    </citation>
    <scope>NUCLEOTIDE SEQUENCE</scope>
    <source>
        <strain evidence="1">STE-U-9442</strain>
    </source>
</reference>
<evidence type="ECO:0000313" key="2">
    <source>
        <dbReference type="Proteomes" id="UP001259832"/>
    </source>
</evidence>
<protein>
    <submittedName>
        <fullName evidence="1">Uncharacterized protein</fullName>
    </submittedName>
</protein>
<dbReference type="Proteomes" id="UP001259832">
    <property type="component" value="Unassembled WGS sequence"/>
</dbReference>
<dbReference type="AlphaFoldDB" id="A0AAD9LCQ5"/>
<evidence type="ECO:0000313" key="1">
    <source>
        <dbReference type="EMBL" id="KAK1930712.1"/>
    </source>
</evidence>
<proteinExistence type="predicted"/>
<accession>A0AAD9LCQ5</accession>